<dbReference type="AlphaFoldDB" id="A0A2J6PZX7"/>
<dbReference type="Gene3D" id="6.10.140.2220">
    <property type="match status" value="1"/>
</dbReference>
<dbReference type="SUPFAM" id="SSF144232">
    <property type="entry name" value="HIT/MYND zinc finger-like"/>
    <property type="match status" value="1"/>
</dbReference>
<evidence type="ECO:0000259" key="5">
    <source>
        <dbReference type="PROSITE" id="PS50865"/>
    </source>
</evidence>
<dbReference type="PANTHER" id="PTHR46920:SF1">
    <property type="entry name" value="PROTEIN MSS51 HOMOLOG, MITOCHONDRIAL-RELATED"/>
    <property type="match status" value="1"/>
</dbReference>
<evidence type="ECO:0000313" key="6">
    <source>
        <dbReference type="EMBL" id="PMD19583.1"/>
    </source>
</evidence>
<gene>
    <name evidence="6" type="ORF">NA56DRAFT_660304</name>
</gene>
<dbReference type="EMBL" id="KZ613488">
    <property type="protein sequence ID" value="PMD19583.1"/>
    <property type="molecule type" value="Genomic_DNA"/>
</dbReference>
<dbReference type="PROSITE" id="PS01360">
    <property type="entry name" value="ZF_MYND_1"/>
    <property type="match status" value="1"/>
</dbReference>
<dbReference type="InterPro" id="IPR002893">
    <property type="entry name" value="Znf_MYND"/>
</dbReference>
<evidence type="ECO:0000256" key="3">
    <source>
        <dbReference type="ARBA" id="ARBA00022833"/>
    </source>
</evidence>
<keyword evidence="2 4" id="KW-0863">Zinc-finger</keyword>
<keyword evidence="7" id="KW-1185">Reference proteome</keyword>
<proteinExistence type="predicted"/>
<dbReference type="InterPro" id="IPR052839">
    <property type="entry name" value="Mito_gene_expr_regulator"/>
</dbReference>
<reference evidence="6 7" key="1">
    <citation type="submission" date="2016-05" db="EMBL/GenBank/DDBJ databases">
        <title>A degradative enzymes factory behind the ericoid mycorrhizal symbiosis.</title>
        <authorList>
            <consortium name="DOE Joint Genome Institute"/>
            <person name="Martino E."/>
            <person name="Morin E."/>
            <person name="Grelet G."/>
            <person name="Kuo A."/>
            <person name="Kohler A."/>
            <person name="Daghino S."/>
            <person name="Barry K."/>
            <person name="Choi C."/>
            <person name="Cichocki N."/>
            <person name="Clum A."/>
            <person name="Copeland A."/>
            <person name="Hainaut M."/>
            <person name="Haridas S."/>
            <person name="Labutti K."/>
            <person name="Lindquist E."/>
            <person name="Lipzen A."/>
            <person name="Khouja H.-R."/>
            <person name="Murat C."/>
            <person name="Ohm R."/>
            <person name="Olson A."/>
            <person name="Spatafora J."/>
            <person name="Veneault-Fourrey C."/>
            <person name="Henrissat B."/>
            <person name="Grigoriev I."/>
            <person name="Martin F."/>
            <person name="Perotto S."/>
        </authorList>
    </citation>
    <scope>NUCLEOTIDE SEQUENCE [LARGE SCALE GENOMIC DNA]</scope>
    <source>
        <strain evidence="6 7">UAMH 7357</strain>
    </source>
</reference>
<evidence type="ECO:0000256" key="4">
    <source>
        <dbReference type="PROSITE-ProRule" id="PRU00134"/>
    </source>
</evidence>
<dbReference type="GO" id="GO:0008270">
    <property type="term" value="F:zinc ion binding"/>
    <property type="evidence" value="ECO:0007669"/>
    <property type="project" value="UniProtKB-KW"/>
</dbReference>
<dbReference type="PANTHER" id="PTHR46920">
    <property type="match status" value="1"/>
</dbReference>
<dbReference type="Proteomes" id="UP000235672">
    <property type="component" value="Unassembled WGS sequence"/>
</dbReference>
<sequence>MSTSDEFKTPVIVVKGAACSTCLNISPKLNRCKACKRAFYCSAECQRKDWKNRHRKLCPVLSVINAVTITTSHRTWIEYRDQIKSEKSPIAMLRVLYPQRSHNDERIVGYQPHCVECHRNTFELKEDEKLTICDDCKLVHHCTACNTSVAMHEAECPKLKEVFVAEAFAIQHYLETGETTVQMPTQKPRQIYIPLSTAESWYDYFTKISDKTMVTGLLSHDLKPLAGNKEMASALRASTERSSIMLTIIAALEAIFRERLATVTSLNLHLIGADSVELEALMLFEEILHLLPALKILDCSFVGLDLPKPIGTEEKLILDCCNDCARAGRTRSIYLFKGAYHDFIETDRYSNPDLAIALQTGHAESEKEAWTPTIKYLTNEADHGTLFTTWNEKEMRDEVQVLQTLGAKFLIEGQKNKWRGMRPMLEMMEEKENDIYYAQYYWYVIAGKSS</sequence>
<keyword evidence="3" id="KW-0862">Zinc</keyword>
<protein>
    <recommendedName>
        <fullName evidence="5">MYND-type domain-containing protein</fullName>
    </recommendedName>
</protein>
<dbReference type="OrthoDB" id="432970at2759"/>
<dbReference type="Pfam" id="PF01753">
    <property type="entry name" value="zf-MYND"/>
    <property type="match status" value="1"/>
</dbReference>
<dbReference type="Pfam" id="PF20179">
    <property type="entry name" value="MSS51_C"/>
    <property type="match status" value="1"/>
</dbReference>
<feature type="domain" description="MYND-type" evidence="5">
    <location>
        <begin position="19"/>
        <end position="58"/>
    </location>
</feature>
<name>A0A2J6PZX7_9HELO</name>
<organism evidence="6 7">
    <name type="scientific">Hyaloscypha hepaticicola</name>
    <dbReference type="NCBI Taxonomy" id="2082293"/>
    <lineage>
        <taxon>Eukaryota</taxon>
        <taxon>Fungi</taxon>
        <taxon>Dikarya</taxon>
        <taxon>Ascomycota</taxon>
        <taxon>Pezizomycotina</taxon>
        <taxon>Leotiomycetes</taxon>
        <taxon>Helotiales</taxon>
        <taxon>Hyaloscyphaceae</taxon>
        <taxon>Hyaloscypha</taxon>
    </lineage>
</organism>
<dbReference type="STRING" id="1745343.A0A2J6PZX7"/>
<evidence type="ECO:0000256" key="1">
    <source>
        <dbReference type="ARBA" id="ARBA00022723"/>
    </source>
</evidence>
<dbReference type="PROSITE" id="PS50865">
    <property type="entry name" value="ZF_MYND_2"/>
    <property type="match status" value="1"/>
</dbReference>
<evidence type="ECO:0000313" key="7">
    <source>
        <dbReference type="Proteomes" id="UP000235672"/>
    </source>
</evidence>
<accession>A0A2J6PZX7</accession>
<evidence type="ECO:0000256" key="2">
    <source>
        <dbReference type="ARBA" id="ARBA00022771"/>
    </source>
</evidence>
<dbReference type="InterPro" id="IPR046824">
    <property type="entry name" value="Mss51-like_C"/>
</dbReference>
<keyword evidence="1" id="KW-0479">Metal-binding</keyword>